<dbReference type="AlphaFoldDB" id="A0A6L7GC35"/>
<evidence type="ECO:0000313" key="2">
    <source>
        <dbReference type="Proteomes" id="UP000473531"/>
    </source>
</evidence>
<proteinExistence type="predicted"/>
<evidence type="ECO:0000313" key="1">
    <source>
        <dbReference type="EMBL" id="MXP13612.1"/>
    </source>
</evidence>
<dbReference type="EMBL" id="WTYU01000001">
    <property type="protein sequence ID" value="MXP13612.1"/>
    <property type="molecule type" value="Genomic_DNA"/>
</dbReference>
<dbReference type="Proteomes" id="UP000473531">
    <property type="component" value="Unassembled WGS sequence"/>
</dbReference>
<dbReference type="RefSeq" id="WP_160599870.1">
    <property type="nucleotide sequence ID" value="NZ_WTYU01000001.1"/>
</dbReference>
<name>A0A6L7GC35_9SPHN</name>
<gene>
    <name evidence="1" type="ORF">GRI44_02440</name>
</gene>
<dbReference type="OrthoDB" id="6675128at2"/>
<keyword evidence="2" id="KW-1185">Reference proteome</keyword>
<sequence>MEFVNFKCAFTIVAAAGLVYSDTLEAQENEQSYVHPAVGTEVFFSTDRDQTEVIRVAADFDLRNIDENDRLGVRFEKAWYRPVGQDTQDRERIFVLYGNEAGGWQLRARVGTDMHTAIGAISANDTSAYRKEVFVERDIVETPMGLDETPIYSTFGGAAIDLPLNDRNIINLLAGYQIFTGKNERIHLRGTYVHVVKPELGLSAQLRARYFHSSVPAEFDYYSPGYYAQVLPIVQMRRFTKEGWMLQAAGGIGLQRDSNRSWNQSTFAQLRIESPVRSSGFSLNGELTYTDTPSDNSEISPAYNYFQAKIGIVRRF</sequence>
<accession>A0A6L7GC35</accession>
<comment type="caution">
    <text evidence="1">The sequence shown here is derived from an EMBL/GenBank/DDBJ whole genome shotgun (WGS) entry which is preliminary data.</text>
</comment>
<reference evidence="1 2" key="1">
    <citation type="submission" date="2019-12" db="EMBL/GenBank/DDBJ databases">
        <title>Genomic-based taxomic classification of the family Erythrobacteraceae.</title>
        <authorList>
            <person name="Xu L."/>
        </authorList>
    </citation>
    <scope>NUCLEOTIDE SEQUENCE [LARGE SCALE GENOMIC DNA]</scope>
    <source>
        <strain evidence="1 2">KCTC 52259</strain>
    </source>
</reference>
<organism evidence="1 2">
    <name type="scientific">Allopontixanthobacter confluentis</name>
    <dbReference type="NCBI Taxonomy" id="1849021"/>
    <lineage>
        <taxon>Bacteria</taxon>
        <taxon>Pseudomonadati</taxon>
        <taxon>Pseudomonadota</taxon>
        <taxon>Alphaproteobacteria</taxon>
        <taxon>Sphingomonadales</taxon>
        <taxon>Erythrobacteraceae</taxon>
        <taxon>Allopontixanthobacter</taxon>
    </lineage>
</organism>
<protein>
    <submittedName>
        <fullName evidence="1">Uncharacterized protein</fullName>
    </submittedName>
</protein>